<protein>
    <recommendedName>
        <fullName evidence="2">SMODS/Ubiquitin system-associated 2TM effector domain-containing protein</fullName>
    </recommendedName>
</protein>
<evidence type="ECO:0000256" key="1">
    <source>
        <dbReference type="SAM" id="Phobius"/>
    </source>
</evidence>
<dbReference type="EMBL" id="JABXWP010000001">
    <property type="protein sequence ID" value="NVO87067.1"/>
    <property type="molecule type" value="Genomic_DNA"/>
</dbReference>
<comment type="caution">
    <text evidence="3">The sequence shown here is derived from an EMBL/GenBank/DDBJ whole genome shotgun (WGS) entry which is preliminary data.</text>
</comment>
<proteinExistence type="predicted"/>
<sequence length="293" mass="34116">MENTQIKSRNEIQGGRFFFENIVLPLISPLFWEIILSLFFSSKEVLVFIGQVPTFGHILHDLVGTFPTLYNLVSYFCLYYLSGVATHKLFARTQLLPDNHYFIVPTWMIKMAAFVGHVHSGSASAIPIWQYAQYLFYRNDFFWRRLELSVPEVPIVGKGTKVERKTYFKVGVNKRKHDRALIVADTYPIDLDQLPDLLDEMTYVVLQTISGGKMDRIRGYNPQLVNAIVREVRRAESEGICNLYLLLNTNPKHVTEVFREAFSDAGRNSLRHLYVFQSDKFQNYEFTEPHRIF</sequence>
<evidence type="ECO:0000259" key="2">
    <source>
        <dbReference type="Pfam" id="PF18179"/>
    </source>
</evidence>
<reference evidence="3 4" key="1">
    <citation type="submission" date="2020-06" db="EMBL/GenBank/DDBJ databases">
        <title>Lactobacillus rhamnosus QC,genome.</title>
        <authorList>
            <person name="Yi H."/>
            <person name="Jin M."/>
        </authorList>
    </citation>
    <scope>NUCLEOTIDE SEQUENCE [LARGE SCALE GENOMIC DNA]</scope>
    <source>
        <strain evidence="3 4">QC</strain>
    </source>
</reference>
<feature type="domain" description="SMODS/Ubiquitin system-associated 2TM effector" evidence="2">
    <location>
        <begin position="169"/>
        <end position="292"/>
    </location>
</feature>
<gene>
    <name evidence="3" type="ORF">HWN39_00970</name>
</gene>
<dbReference type="Proteomes" id="UP000542889">
    <property type="component" value="Unassembled WGS sequence"/>
</dbReference>
<evidence type="ECO:0000313" key="3">
    <source>
        <dbReference type="EMBL" id="NVO87067.1"/>
    </source>
</evidence>
<evidence type="ECO:0000313" key="4">
    <source>
        <dbReference type="Proteomes" id="UP000542889"/>
    </source>
</evidence>
<accession>A0A7Y7QDF4</accession>
<dbReference type="Pfam" id="PF18179">
    <property type="entry name" value="SUa-2TM"/>
    <property type="match status" value="1"/>
</dbReference>
<keyword evidence="1" id="KW-0812">Transmembrane</keyword>
<dbReference type="InterPro" id="IPR041502">
    <property type="entry name" value="SUa-2TM"/>
</dbReference>
<feature type="transmembrane region" description="Helical" evidence="1">
    <location>
        <begin position="21"/>
        <end position="42"/>
    </location>
</feature>
<keyword evidence="1" id="KW-0472">Membrane</keyword>
<keyword evidence="1" id="KW-1133">Transmembrane helix</keyword>
<name>A0A7Y7QDF4_LACRH</name>
<organism evidence="3 4">
    <name type="scientific">Lacticaseibacillus rhamnosus</name>
    <name type="common">Lactobacillus rhamnosus</name>
    <dbReference type="NCBI Taxonomy" id="47715"/>
    <lineage>
        <taxon>Bacteria</taxon>
        <taxon>Bacillati</taxon>
        <taxon>Bacillota</taxon>
        <taxon>Bacilli</taxon>
        <taxon>Lactobacillales</taxon>
        <taxon>Lactobacillaceae</taxon>
        <taxon>Lacticaseibacillus</taxon>
    </lineage>
</organism>
<dbReference type="AlphaFoldDB" id="A0A7Y7QDF4"/>
<feature type="transmembrane region" description="Helical" evidence="1">
    <location>
        <begin position="62"/>
        <end position="82"/>
    </location>
</feature>
<dbReference type="RefSeq" id="WP_176817444.1">
    <property type="nucleotide sequence ID" value="NZ_JABXWP010000001.1"/>
</dbReference>